<dbReference type="InterPro" id="IPR053148">
    <property type="entry name" value="PD-DEXK-like_domain"/>
</dbReference>
<accession>A0A3E0EUA3</accession>
<dbReference type="EMBL" id="QUNI01000001">
    <property type="protein sequence ID" value="REH01792.1"/>
    <property type="molecule type" value="Genomic_DNA"/>
</dbReference>
<dbReference type="RefSeq" id="WP_115809586.1">
    <property type="nucleotide sequence ID" value="NZ_QUNI01000001.1"/>
</dbReference>
<proteinExistence type="predicted"/>
<dbReference type="GO" id="GO:0003676">
    <property type="term" value="F:nucleic acid binding"/>
    <property type="evidence" value="ECO:0007669"/>
    <property type="project" value="InterPro"/>
</dbReference>
<feature type="domain" description="YhcG N-terminal" evidence="2">
    <location>
        <begin position="10"/>
        <end position="144"/>
    </location>
</feature>
<dbReference type="OrthoDB" id="9801263at2"/>
<dbReference type="InterPro" id="IPR009362">
    <property type="entry name" value="YhcG_C"/>
</dbReference>
<dbReference type="Pfam" id="PF17761">
    <property type="entry name" value="DUF1016_N"/>
    <property type="match status" value="1"/>
</dbReference>
<evidence type="ECO:0000259" key="1">
    <source>
        <dbReference type="Pfam" id="PF06250"/>
    </source>
</evidence>
<gene>
    <name evidence="3" type="ORF">C8P67_101274</name>
</gene>
<dbReference type="GO" id="GO:0004519">
    <property type="term" value="F:endonuclease activity"/>
    <property type="evidence" value="ECO:0007669"/>
    <property type="project" value="UniProtKB-KW"/>
</dbReference>
<dbReference type="PANTHER" id="PTHR30547:SF5">
    <property type="entry name" value="NUCLEASE YHCG-RELATED"/>
    <property type="match status" value="1"/>
</dbReference>
<reference evidence="3 4" key="1">
    <citation type="submission" date="2018-08" db="EMBL/GenBank/DDBJ databases">
        <title>Genomic Encyclopedia of Archaeal and Bacterial Type Strains, Phase II (KMG-II): from individual species to whole genera.</title>
        <authorList>
            <person name="Goeker M."/>
        </authorList>
    </citation>
    <scope>NUCLEOTIDE SEQUENCE [LARGE SCALE GENOMIC DNA]</scope>
    <source>
        <strain evidence="3 4">DSM 100880</strain>
    </source>
</reference>
<comment type="caution">
    <text evidence="3">The sequence shown here is derived from an EMBL/GenBank/DDBJ whole genome shotgun (WGS) entry which is preliminary data.</text>
</comment>
<name>A0A3E0EUA3_9FLAO</name>
<keyword evidence="3" id="KW-0540">Nuclease</keyword>
<dbReference type="InterPro" id="IPR011856">
    <property type="entry name" value="tRNA_endonuc-like_dom_sf"/>
</dbReference>
<evidence type="ECO:0000313" key="4">
    <source>
        <dbReference type="Proteomes" id="UP000257136"/>
    </source>
</evidence>
<feature type="domain" description="YhcG PDDEXK nuclease" evidence="1">
    <location>
        <begin position="165"/>
        <end position="314"/>
    </location>
</feature>
<dbReference type="Pfam" id="PF06250">
    <property type="entry name" value="YhcG_C"/>
    <property type="match status" value="1"/>
</dbReference>
<dbReference type="Proteomes" id="UP000257136">
    <property type="component" value="Unassembled WGS sequence"/>
</dbReference>
<keyword evidence="4" id="KW-1185">Reference proteome</keyword>
<protein>
    <submittedName>
        <fullName evidence="3">Putative nuclease of restriction endonuclease-like (RecB) superfamily</fullName>
    </submittedName>
</protein>
<dbReference type="Gene3D" id="3.40.1350.10">
    <property type="match status" value="1"/>
</dbReference>
<organism evidence="3 4">
    <name type="scientific">Flavobacterium aquicola</name>
    <dbReference type="NCBI Taxonomy" id="1682742"/>
    <lineage>
        <taxon>Bacteria</taxon>
        <taxon>Pseudomonadati</taxon>
        <taxon>Bacteroidota</taxon>
        <taxon>Flavobacteriia</taxon>
        <taxon>Flavobacteriales</taxon>
        <taxon>Flavobacteriaceae</taxon>
        <taxon>Flavobacterium</taxon>
    </lineage>
</organism>
<dbReference type="PANTHER" id="PTHR30547">
    <property type="entry name" value="UNCHARACTERIZED PROTEIN YHCG-RELATED"/>
    <property type="match status" value="1"/>
</dbReference>
<dbReference type="InterPro" id="IPR041527">
    <property type="entry name" value="YhcG_N"/>
</dbReference>
<keyword evidence="3" id="KW-0255">Endonuclease</keyword>
<evidence type="ECO:0000259" key="2">
    <source>
        <dbReference type="Pfam" id="PF17761"/>
    </source>
</evidence>
<keyword evidence="3" id="KW-0378">Hydrolase</keyword>
<evidence type="ECO:0000313" key="3">
    <source>
        <dbReference type="EMBL" id="REH01792.1"/>
    </source>
</evidence>
<sequence length="330" mass="38770">MELQEHFAHITTLISKAKENAFHAVNKELVTLYWRIGEYVSQQVEKKAWGKSVVNDLSLFIKKSEPNITGFSPQNIWRMKQFFETYKDFAKLAPLVREITWTNNIIILPCNSAEEREFYIKMSIREKWTKTELQRQINSSCFERVMLANTKLAPMERVLSKEVTNTFKDTYVLDLLQLPEIHLEKDLRKAITQNITKFLLEFGRDFAFMGEEYPLQVGNQDFAIDLLFYNRNLNCMVAIELKIEKFKPEHLGQLNFYLEALDRDIRKPHEQPSIGILLCNGKDDIVVEYALSRTVSPTLVADYQTKLPSKELLQRKWKEILETLDLEKHN</sequence>
<dbReference type="AlphaFoldDB" id="A0A3E0EUA3"/>